<dbReference type="EMBL" id="CASHSV030000716">
    <property type="protein sequence ID" value="CAJ2672613.1"/>
    <property type="molecule type" value="Genomic_DNA"/>
</dbReference>
<proteinExistence type="predicted"/>
<protein>
    <submittedName>
        <fullName evidence="1">Uncharacterized protein</fullName>
    </submittedName>
</protein>
<name>A0ACB0LTF4_TRIPR</name>
<reference evidence="1" key="1">
    <citation type="submission" date="2023-10" db="EMBL/GenBank/DDBJ databases">
        <authorList>
            <person name="Rodriguez Cubillos JULIANA M."/>
            <person name="De Vega J."/>
        </authorList>
    </citation>
    <scope>NUCLEOTIDE SEQUENCE</scope>
</reference>
<sequence>MKEKREFGEKYMKVIPTMYSQDIYKIEGFHFPARWMQFPARWSPVKVIYGGGDLDEKVDGWRNITEKKNRWKEDNLRSSNMHIV</sequence>
<comment type="caution">
    <text evidence="1">The sequence shown here is derived from an EMBL/GenBank/DDBJ whole genome shotgun (WGS) entry which is preliminary data.</text>
</comment>
<keyword evidence="2" id="KW-1185">Reference proteome</keyword>
<accession>A0ACB0LTF4</accession>
<evidence type="ECO:0000313" key="1">
    <source>
        <dbReference type="EMBL" id="CAJ2672613.1"/>
    </source>
</evidence>
<evidence type="ECO:0000313" key="2">
    <source>
        <dbReference type="Proteomes" id="UP001177021"/>
    </source>
</evidence>
<organism evidence="1 2">
    <name type="scientific">Trifolium pratense</name>
    <name type="common">Red clover</name>
    <dbReference type="NCBI Taxonomy" id="57577"/>
    <lineage>
        <taxon>Eukaryota</taxon>
        <taxon>Viridiplantae</taxon>
        <taxon>Streptophyta</taxon>
        <taxon>Embryophyta</taxon>
        <taxon>Tracheophyta</taxon>
        <taxon>Spermatophyta</taxon>
        <taxon>Magnoliopsida</taxon>
        <taxon>eudicotyledons</taxon>
        <taxon>Gunneridae</taxon>
        <taxon>Pentapetalae</taxon>
        <taxon>rosids</taxon>
        <taxon>fabids</taxon>
        <taxon>Fabales</taxon>
        <taxon>Fabaceae</taxon>
        <taxon>Papilionoideae</taxon>
        <taxon>50 kb inversion clade</taxon>
        <taxon>NPAAA clade</taxon>
        <taxon>Hologalegina</taxon>
        <taxon>IRL clade</taxon>
        <taxon>Trifolieae</taxon>
        <taxon>Trifolium</taxon>
    </lineage>
</organism>
<dbReference type="Proteomes" id="UP001177021">
    <property type="component" value="Unassembled WGS sequence"/>
</dbReference>
<gene>
    <name evidence="1" type="ORF">MILVUS5_LOCUS36229</name>
</gene>